<keyword evidence="1" id="KW-0732">Signal</keyword>
<accession>A0A8X6QJ57</accession>
<dbReference type="EMBL" id="BMAW01082561">
    <property type="protein sequence ID" value="GFU29744.1"/>
    <property type="molecule type" value="Genomic_DNA"/>
</dbReference>
<evidence type="ECO:0000313" key="3">
    <source>
        <dbReference type="Proteomes" id="UP000887013"/>
    </source>
</evidence>
<reference evidence="2" key="1">
    <citation type="submission" date="2020-08" db="EMBL/GenBank/DDBJ databases">
        <title>Multicomponent nature underlies the extraordinary mechanical properties of spider dragline silk.</title>
        <authorList>
            <person name="Kono N."/>
            <person name="Nakamura H."/>
            <person name="Mori M."/>
            <person name="Yoshida Y."/>
            <person name="Ohtoshi R."/>
            <person name="Malay A.D."/>
            <person name="Moran D.A.P."/>
            <person name="Tomita M."/>
            <person name="Numata K."/>
            <person name="Arakawa K."/>
        </authorList>
    </citation>
    <scope>NUCLEOTIDE SEQUENCE</scope>
</reference>
<feature type="non-terminal residue" evidence="2">
    <location>
        <position position="1"/>
    </location>
</feature>
<protein>
    <submittedName>
        <fullName evidence="2">Uncharacterized protein</fullName>
    </submittedName>
</protein>
<dbReference type="AlphaFoldDB" id="A0A8X6QJ57"/>
<name>A0A8X6QJ57_NEPPI</name>
<dbReference type="Proteomes" id="UP000887013">
    <property type="component" value="Unassembled WGS sequence"/>
</dbReference>
<evidence type="ECO:0000256" key="1">
    <source>
        <dbReference type="SAM" id="SignalP"/>
    </source>
</evidence>
<keyword evidence="3" id="KW-1185">Reference proteome</keyword>
<feature type="signal peptide" evidence="1">
    <location>
        <begin position="1"/>
        <end position="19"/>
    </location>
</feature>
<evidence type="ECO:0000313" key="2">
    <source>
        <dbReference type="EMBL" id="GFU29744.1"/>
    </source>
</evidence>
<gene>
    <name evidence="2" type="ORF">NPIL_348651</name>
</gene>
<proteinExistence type="predicted"/>
<comment type="caution">
    <text evidence="2">The sequence shown here is derived from an EMBL/GenBank/DDBJ whole genome shotgun (WGS) entry which is preliminary data.</text>
</comment>
<organism evidence="2 3">
    <name type="scientific">Nephila pilipes</name>
    <name type="common">Giant wood spider</name>
    <name type="synonym">Nephila maculata</name>
    <dbReference type="NCBI Taxonomy" id="299642"/>
    <lineage>
        <taxon>Eukaryota</taxon>
        <taxon>Metazoa</taxon>
        <taxon>Ecdysozoa</taxon>
        <taxon>Arthropoda</taxon>
        <taxon>Chelicerata</taxon>
        <taxon>Arachnida</taxon>
        <taxon>Araneae</taxon>
        <taxon>Araneomorphae</taxon>
        <taxon>Entelegynae</taxon>
        <taxon>Araneoidea</taxon>
        <taxon>Nephilidae</taxon>
        <taxon>Nephila</taxon>
    </lineage>
</organism>
<sequence>FTCISQILSLATFWAKALWQADSKTVSISFDGGHKTSKKHVKSQSRDIVMEYAENFMTVDEISPRFGGTVWPIESE</sequence>
<feature type="chain" id="PRO_5036442557" evidence="1">
    <location>
        <begin position="20"/>
        <end position="76"/>
    </location>
</feature>